<sequence>MEKMKSLSLGNSQISVKKICEMMDRTSEEKGAGKSANRLFPTPQWC</sequence>
<reference evidence="2 3" key="1">
    <citation type="submission" date="2012-04" db="EMBL/GenBank/DDBJ databases">
        <authorList>
            <person name="Weinstock G."/>
            <person name="Sodergren E."/>
            <person name="Lobos E.A."/>
            <person name="Fulton L."/>
            <person name="Fulton R."/>
            <person name="Courtney L."/>
            <person name="Fronick C."/>
            <person name="O'Laughlin M."/>
            <person name="Godfrey J."/>
            <person name="Wilson R.M."/>
            <person name="Miner T."/>
            <person name="Farmer C."/>
            <person name="Delehaunty K."/>
            <person name="Cordes M."/>
            <person name="Minx P."/>
            <person name="Tomlinson C."/>
            <person name="Chen J."/>
            <person name="Wollam A."/>
            <person name="Pepin K.H."/>
            <person name="Bhonagiri V."/>
            <person name="Zhang X."/>
            <person name="Suruliraj S."/>
            <person name="Warren W."/>
            <person name="Mitreva M."/>
            <person name="Mardis E.R."/>
            <person name="Wilson R.K."/>
        </authorList>
    </citation>
    <scope>NUCLEOTIDE SEQUENCE [LARGE SCALE GENOMIC DNA]</scope>
    <source>
        <strain evidence="2 3">ERV63</strain>
    </source>
</reference>
<dbReference type="EMBL" id="ALZR01000083">
    <property type="protein sequence ID" value="EJV15133.1"/>
    <property type="molecule type" value="Genomic_DNA"/>
</dbReference>
<feature type="region of interest" description="Disordered" evidence="1">
    <location>
        <begin position="26"/>
        <end position="46"/>
    </location>
</feature>
<dbReference type="Proteomes" id="UP000004117">
    <property type="component" value="Unassembled WGS sequence"/>
</dbReference>
<comment type="caution">
    <text evidence="2">The sequence shown here is derived from an EMBL/GenBank/DDBJ whole genome shotgun (WGS) entry which is preliminary data.</text>
</comment>
<proteinExistence type="predicted"/>
<protein>
    <submittedName>
        <fullName evidence="2">Uncharacterized protein</fullName>
    </submittedName>
</protein>
<dbReference type="AlphaFoldDB" id="A0AAV3GJ02"/>
<evidence type="ECO:0000313" key="3">
    <source>
        <dbReference type="Proteomes" id="UP000004117"/>
    </source>
</evidence>
<organism evidence="2 3">
    <name type="scientific">Enterococcus faecalis ERV63</name>
    <dbReference type="NCBI Taxonomy" id="1134793"/>
    <lineage>
        <taxon>Bacteria</taxon>
        <taxon>Bacillati</taxon>
        <taxon>Bacillota</taxon>
        <taxon>Bacilli</taxon>
        <taxon>Lactobacillales</taxon>
        <taxon>Enterococcaceae</taxon>
        <taxon>Enterococcus</taxon>
    </lineage>
</organism>
<accession>A0AAV3GJ02</accession>
<evidence type="ECO:0000313" key="2">
    <source>
        <dbReference type="EMBL" id="EJV15133.1"/>
    </source>
</evidence>
<name>A0AAV3GJ02_ENTFL</name>
<evidence type="ECO:0000256" key="1">
    <source>
        <dbReference type="SAM" id="MobiDB-lite"/>
    </source>
</evidence>
<gene>
    <name evidence="2" type="ORF">HMPREF1336_02322</name>
</gene>